<keyword evidence="6 16" id="KW-0297">G-protein coupled receptor</keyword>
<evidence type="ECO:0000256" key="4">
    <source>
        <dbReference type="ARBA" id="ARBA00022692"/>
    </source>
</evidence>
<keyword evidence="12 16" id="KW-0807">Transducer</keyword>
<evidence type="ECO:0000256" key="10">
    <source>
        <dbReference type="ARBA" id="ARBA00023170"/>
    </source>
</evidence>
<comment type="subcellular location">
    <subcellularLocation>
        <location evidence="1">Cell membrane</location>
        <topology evidence="1">Multi-pass membrane protein</topology>
    </subcellularLocation>
</comment>
<organism evidence="20 21">
    <name type="scientific">Gekko japonicus</name>
    <name type="common">Schlegel's Japanese gecko</name>
    <dbReference type="NCBI Taxonomy" id="146911"/>
    <lineage>
        <taxon>Eukaryota</taxon>
        <taxon>Metazoa</taxon>
        <taxon>Chordata</taxon>
        <taxon>Craniata</taxon>
        <taxon>Vertebrata</taxon>
        <taxon>Euteleostomi</taxon>
        <taxon>Lepidosauria</taxon>
        <taxon>Squamata</taxon>
        <taxon>Bifurcata</taxon>
        <taxon>Gekkota</taxon>
        <taxon>Gekkonidae</taxon>
        <taxon>Gekkoninae</taxon>
        <taxon>Gekko</taxon>
    </lineage>
</organism>
<evidence type="ECO:0000256" key="14">
    <source>
        <dbReference type="ARBA" id="ARBA00031930"/>
    </source>
</evidence>
<evidence type="ECO:0000256" key="2">
    <source>
        <dbReference type="ARBA" id="ARBA00015306"/>
    </source>
</evidence>
<evidence type="ECO:0000256" key="3">
    <source>
        <dbReference type="ARBA" id="ARBA00022475"/>
    </source>
</evidence>
<evidence type="ECO:0000256" key="5">
    <source>
        <dbReference type="ARBA" id="ARBA00022989"/>
    </source>
</evidence>
<feature type="compositionally biased region" description="Low complexity" evidence="17">
    <location>
        <begin position="202"/>
        <end position="213"/>
    </location>
</feature>
<comment type="similarity">
    <text evidence="16">Belongs to the G-protein coupled receptor 1 family.</text>
</comment>
<keyword evidence="11" id="KW-0325">Glycoprotein</keyword>
<evidence type="ECO:0000313" key="21">
    <source>
        <dbReference type="RefSeq" id="XP_015265662.1"/>
    </source>
</evidence>
<dbReference type="CDD" id="cd15329">
    <property type="entry name" value="7tmA_5-HT7"/>
    <property type="match status" value="1"/>
</dbReference>
<evidence type="ECO:0000259" key="19">
    <source>
        <dbReference type="PROSITE" id="PS50262"/>
    </source>
</evidence>
<keyword evidence="5 18" id="KW-1133">Transmembrane helix</keyword>
<accession>A0ABM1JW25</accession>
<evidence type="ECO:0000256" key="12">
    <source>
        <dbReference type="ARBA" id="ARBA00023224"/>
    </source>
</evidence>
<evidence type="ECO:0000256" key="11">
    <source>
        <dbReference type="ARBA" id="ARBA00023180"/>
    </source>
</evidence>
<keyword evidence="4 16" id="KW-0812">Transmembrane</keyword>
<evidence type="ECO:0000313" key="20">
    <source>
        <dbReference type="Proteomes" id="UP000694871"/>
    </source>
</evidence>
<dbReference type="InterPro" id="IPR001069">
    <property type="entry name" value="5HT_7_rcpt"/>
</dbReference>
<feature type="transmembrane region" description="Helical" evidence="18">
    <location>
        <begin position="303"/>
        <end position="331"/>
    </location>
</feature>
<keyword evidence="20" id="KW-1185">Reference proteome</keyword>
<dbReference type="GeneID" id="107109528"/>
<evidence type="ECO:0000256" key="15">
    <source>
        <dbReference type="ARBA" id="ARBA00045776"/>
    </source>
</evidence>
<evidence type="ECO:0000256" key="17">
    <source>
        <dbReference type="SAM" id="MobiDB-lite"/>
    </source>
</evidence>
<feature type="transmembrane region" description="Helical" evidence="18">
    <location>
        <begin position="271"/>
        <end position="291"/>
    </location>
</feature>
<feature type="compositionally biased region" description="Gly residues" evidence="17">
    <location>
        <begin position="161"/>
        <end position="174"/>
    </location>
</feature>
<dbReference type="SMART" id="SM01381">
    <property type="entry name" value="7TM_GPCR_Srsx"/>
    <property type="match status" value="1"/>
</dbReference>
<feature type="transmembrane region" description="Helical" evidence="18">
    <location>
        <begin position="235"/>
        <end position="259"/>
    </location>
</feature>
<feature type="transmembrane region" description="Helical" evidence="18">
    <location>
        <begin position="392"/>
        <end position="413"/>
    </location>
</feature>
<dbReference type="PROSITE" id="PS00237">
    <property type="entry name" value="G_PROTEIN_RECEP_F1_1"/>
    <property type="match status" value="1"/>
</dbReference>
<dbReference type="PRINTS" id="PR00237">
    <property type="entry name" value="GPCRRHODOPSN"/>
</dbReference>
<protein>
    <recommendedName>
        <fullName evidence="2">5-hydroxytryptamine receptor 7</fullName>
    </recommendedName>
    <alternativeName>
        <fullName evidence="14">Serotonin receptor 7</fullName>
    </alternativeName>
</protein>
<keyword evidence="10 16" id="KW-0675">Receptor</keyword>
<evidence type="ECO:0000256" key="16">
    <source>
        <dbReference type="RuleBase" id="RU000688"/>
    </source>
</evidence>
<keyword evidence="3" id="KW-1003">Cell membrane</keyword>
<feature type="domain" description="G-protein coupled receptors family 1 profile" evidence="19">
    <location>
        <begin position="251"/>
        <end position="538"/>
    </location>
</feature>
<gene>
    <name evidence="21" type="primary">HTR7</name>
</gene>
<keyword evidence="13" id="KW-0449">Lipoprotein</keyword>
<name>A0ABM1JW25_GEKJA</name>
<dbReference type="PROSITE" id="PS50262">
    <property type="entry name" value="G_PROTEIN_RECEP_F1_2"/>
    <property type="match status" value="1"/>
</dbReference>
<evidence type="ECO:0000256" key="6">
    <source>
        <dbReference type="ARBA" id="ARBA00023040"/>
    </source>
</evidence>
<dbReference type="SUPFAM" id="SSF81321">
    <property type="entry name" value="Family A G protein-coupled receptor-like"/>
    <property type="match status" value="1"/>
</dbReference>
<feature type="region of interest" description="Disordered" evidence="17">
    <location>
        <begin position="192"/>
        <end position="213"/>
    </location>
</feature>
<dbReference type="Pfam" id="PF00001">
    <property type="entry name" value="7tm_1"/>
    <property type="match status" value="1"/>
</dbReference>
<sequence length="596" mass="64296">MRLSHKAQGGDPWTPPEYSVMRAKAVHAAPHAAPVGGVVEGTKVAACTLASHVGKTCRLALRRHWLPRCATGSCTPRAGPWIICLSPRGAARTFPFGPAVWSAHKATAGTAAGPNEPPLPPDTAKGSRFPPRTDTAPRSASPAWEGEGRGGAPRPQQCRTRGGGGGSESGGGMIAGSLHPTRLGKLVLQGVTASPGAGGSDGPSSVSPSGFGAPADGGNETQCLLILSYGNVEKVVIGAALSLITLLTIAGNCLVVISVCFVKKLRQPSNYLIVSLALADLSVAVAVMPFVSVTDLIGGEWMFGTAFCNVFIAMDVMCCTASIMTLCVISIDRYLGITRPLTYPVRQNGKCMAKMILCVWLLSASITLPPLFGWAQNINDGKVCLISQDFGYTIYSTAVAFYIPMSVMLFMYYQIFKAAKKSAAKHKFAGFPRPEENEGIVSANGIVKLHKESEECTNFSRLLKHERKNISIFKREQKAATTLGIIVGAFTVCWLPFFILSTARPFICGRSCSCIPLWVERTFLWLGYANSLINPFIYAFFNRDLRTTYRNLLQCRYRNINRKLSASGMHEALKLAEKSEFVLRSSDYSRKKSHDL</sequence>
<dbReference type="Gene3D" id="1.20.1070.10">
    <property type="entry name" value="Rhodopsin 7-helix transmembrane proteins"/>
    <property type="match status" value="1"/>
</dbReference>
<dbReference type="RefSeq" id="XP_015265662.1">
    <property type="nucleotide sequence ID" value="XM_015410176.1"/>
</dbReference>
<dbReference type="InterPro" id="IPR000276">
    <property type="entry name" value="GPCR_Rhodpsn"/>
</dbReference>
<keyword evidence="7 18" id="KW-0472">Membrane</keyword>
<evidence type="ECO:0000256" key="1">
    <source>
        <dbReference type="ARBA" id="ARBA00004651"/>
    </source>
</evidence>
<dbReference type="PRINTS" id="PR00652">
    <property type="entry name" value="5HT7RECEPTR"/>
</dbReference>
<keyword evidence="9" id="KW-1015">Disulfide bond</keyword>
<feature type="region of interest" description="Disordered" evidence="17">
    <location>
        <begin position="107"/>
        <end position="175"/>
    </location>
</feature>
<evidence type="ECO:0000256" key="7">
    <source>
        <dbReference type="ARBA" id="ARBA00023136"/>
    </source>
</evidence>
<dbReference type="PANTHER" id="PTHR24248:SF199">
    <property type="entry name" value="IP13425P-RELATED"/>
    <property type="match status" value="1"/>
</dbReference>
<feature type="transmembrane region" description="Helical" evidence="18">
    <location>
        <begin position="523"/>
        <end position="541"/>
    </location>
</feature>
<comment type="function">
    <text evidence="15">G-protein coupled receptor for 5-hydroxytryptamine (serotonin), a biogenic hormone that functions as a neurotransmitter, a hormone and a mitogen. Ligand binding causes a conformation change that triggers signaling via guanine nucleotide-binding proteins (G proteins) and modulates the activity of downstream effectors. HTR7 is coupled to G(s) G alpha proteins and mediates activation of adenylate cyclase activity.</text>
</comment>
<feature type="transmembrane region" description="Helical" evidence="18">
    <location>
        <begin position="352"/>
        <end position="372"/>
    </location>
</feature>
<evidence type="ECO:0000256" key="13">
    <source>
        <dbReference type="ARBA" id="ARBA00023288"/>
    </source>
</evidence>
<evidence type="ECO:0000256" key="8">
    <source>
        <dbReference type="ARBA" id="ARBA00023139"/>
    </source>
</evidence>
<proteinExistence type="inferred from homology"/>
<dbReference type="InterPro" id="IPR017452">
    <property type="entry name" value="GPCR_Rhodpsn_7TM"/>
</dbReference>
<evidence type="ECO:0000256" key="18">
    <source>
        <dbReference type="SAM" id="Phobius"/>
    </source>
</evidence>
<dbReference type="PANTHER" id="PTHR24248">
    <property type="entry name" value="ADRENERGIC RECEPTOR-RELATED G-PROTEIN COUPLED RECEPTOR"/>
    <property type="match status" value="1"/>
</dbReference>
<dbReference type="Proteomes" id="UP000694871">
    <property type="component" value="Unplaced"/>
</dbReference>
<keyword evidence="8" id="KW-0564">Palmitate</keyword>
<evidence type="ECO:0000256" key="9">
    <source>
        <dbReference type="ARBA" id="ARBA00023157"/>
    </source>
</evidence>
<reference evidence="21" key="1">
    <citation type="submission" date="2025-08" db="UniProtKB">
        <authorList>
            <consortium name="RefSeq"/>
        </authorList>
    </citation>
    <scope>IDENTIFICATION</scope>
</reference>
<feature type="transmembrane region" description="Helical" evidence="18">
    <location>
        <begin position="483"/>
        <end position="503"/>
    </location>
</feature>